<evidence type="ECO:0000256" key="3">
    <source>
        <dbReference type="ARBA" id="ARBA00022553"/>
    </source>
</evidence>
<dbReference type="Pfam" id="PF14765">
    <property type="entry name" value="PS-DH"/>
    <property type="match status" value="1"/>
</dbReference>
<dbReference type="SUPFAM" id="SSF47336">
    <property type="entry name" value="ACP-like"/>
    <property type="match status" value="1"/>
</dbReference>
<dbReference type="SMART" id="SM00829">
    <property type="entry name" value="PKS_ER"/>
    <property type="match status" value="1"/>
</dbReference>
<evidence type="ECO:0000313" key="12">
    <source>
        <dbReference type="EMBL" id="GDY60079.1"/>
    </source>
</evidence>
<evidence type="ECO:0000256" key="5">
    <source>
        <dbReference type="ARBA" id="ARBA00023194"/>
    </source>
</evidence>
<keyword evidence="3" id="KW-0597">Phosphoprotein</keyword>
<dbReference type="SMART" id="SM00823">
    <property type="entry name" value="PKS_PP"/>
    <property type="match status" value="1"/>
</dbReference>
<dbReference type="Pfam" id="PF21089">
    <property type="entry name" value="PKS_DH_N"/>
    <property type="match status" value="1"/>
</dbReference>
<dbReference type="InterPro" id="IPR002364">
    <property type="entry name" value="Quin_OxRdtase/zeta-crystal_CS"/>
</dbReference>
<proteinExistence type="predicted"/>
<evidence type="ECO:0000313" key="13">
    <source>
        <dbReference type="Proteomes" id="UP000301309"/>
    </source>
</evidence>
<feature type="active site" description="Proton donor; for dehydratase activity" evidence="8">
    <location>
        <position position="793"/>
    </location>
</feature>
<feature type="region of interest" description="C-terminal hotdog fold" evidence="8">
    <location>
        <begin position="734"/>
        <end position="872"/>
    </location>
</feature>
<dbReference type="Pfam" id="PF16197">
    <property type="entry name" value="KAsynt_C_assoc"/>
    <property type="match status" value="1"/>
</dbReference>
<dbReference type="GO" id="GO:0031177">
    <property type="term" value="F:phosphopantetheine binding"/>
    <property type="evidence" value="ECO:0007669"/>
    <property type="project" value="InterPro"/>
</dbReference>
<reference evidence="12 13" key="1">
    <citation type="journal article" date="2020" name="Int. J. Syst. Evol. Microbiol.">
        <title>Reclassification of Streptomyces castelarensis and Streptomyces sporoclivatus as later heterotypic synonyms of Streptomyces antimycoticus.</title>
        <authorList>
            <person name="Komaki H."/>
            <person name="Tamura T."/>
        </authorList>
    </citation>
    <scope>NUCLEOTIDE SEQUENCE [LARGE SCALE GENOMIC DNA]</scope>
    <source>
        <strain evidence="12 13">NBRC 13459</strain>
    </source>
</reference>
<dbReference type="Gene3D" id="3.40.50.11460">
    <property type="match status" value="1"/>
</dbReference>
<comment type="pathway">
    <text evidence="1">Antibiotic biosynthesis.</text>
</comment>
<dbReference type="SUPFAM" id="SSF53901">
    <property type="entry name" value="Thiolase-like"/>
    <property type="match status" value="1"/>
</dbReference>
<dbReference type="InterPro" id="IPR016039">
    <property type="entry name" value="Thiolase-like"/>
</dbReference>
<dbReference type="Gene3D" id="3.40.366.10">
    <property type="entry name" value="Malonyl-Coenzyme A Acyl Carrier Protein, domain 2"/>
    <property type="match status" value="1"/>
</dbReference>
<dbReference type="Gene3D" id="3.40.47.10">
    <property type="match status" value="1"/>
</dbReference>
<dbReference type="InterPro" id="IPR042104">
    <property type="entry name" value="PKS_dehydratase_sf"/>
</dbReference>
<dbReference type="Pfam" id="PF08240">
    <property type="entry name" value="ADH_N"/>
    <property type="match status" value="1"/>
</dbReference>
<dbReference type="InterPro" id="IPR032821">
    <property type="entry name" value="PKS_assoc"/>
</dbReference>
<keyword evidence="6" id="KW-0511">Multifunctional enzyme</keyword>
<dbReference type="InterPro" id="IPR013968">
    <property type="entry name" value="PKS_KR"/>
</dbReference>
<feature type="domain" description="Ketosynthase family 3 (KS3)" evidence="10">
    <location>
        <begin position="1"/>
        <end position="140"/>
    </location>
</feature>
<dbReference type="GO" id="GO:0004312">
    <property type="term" value="F:fatty acid synthase activity"/>
    <property type="evidence" value="ECO:0007669"/>
    <property type="project" value="TreeGrafter"/>
</dbReference>
<keyword evidence="7" id="KW-0012">Acyltransferase</keyword>
<dbReference type="InterPro" id="IPR057326">
    <property type="entry name" value="KR_dom"/>
</dbReference>
<dbReference type="InterPro" id="IPR020807">
    <property type="entry name" value="PKS_DH"/>
</dbReference>
<dbReference type="InterPro" id="IPR014043">
    <property type="entry name" value="Acyl_transferase_dom"/>
</dbReference>
<dbReference type="InterPro" id="IPR049551">
    <property type="entry name" value="PKS_DH_C"/>
</dbReference>
<protein>
    <submittedName>
        <fullName evidence="12">Polyketide synthase</fullName>
    </submittedName>
</protein>
<evidence type="ECO:0000259" key="9">
    <source>
        <dbReference type="PROSITE" id="PS50075"/>
    </source>
</evidence>
<dbReference type="Pfam" id="PF13602">
    <property type="entry name" value="ADH_zinc_N_2"/>
    <property type="match status" value="1"/>
</dbReference>
<gene>
    <name evidence="12" type="primary">pks7</name>
    <name evidence="12" type="ORF">SVIO_107020</name>
</gene>
<dbReference type="SUPFAM" id="SSF55048">
    <property type="entry name" value="Probable ACP-binding domain of malonyl-CoA ACP transacylase"/>
    <property type="match status" value="1"/>
</dbReference>
<dbReference type="Gene3D" id="1.10.1200.10">
    <property type="entry name" value="ACP-like"/>
    <property type="match status" value="1"/>
</dbReference>
<dbReference type="InterPro" id="IPR020806">
    <property type="entry name" value="PKS_PP-bd"/>
</dbReference>
<dbReference type="SMART" id="SM01294">
    <property type="entry name" value="PKS_PP_betabranch"/>
    <property type="match status" value="1"/>
</dbReference>
<dbReference type="Pfam" id="PF08659">
    <property type="entry name" value="KR"/>
    <property type="match status" value="1"/>
</dbReference>
<dbReference type="SMART" id="SM00825">
    <property type="entry name" value="PKS_KS"/>
    <property type="match status" value="1"/>
</dbReference>
<dbReference type="InterPro" id="IPR014031">
    <property type="entry name" value="Ketoacyl_synth_C"/>
</dbReference>
<sequence length="1814" mass="188529">MIRAALASARLVASDVDVVEAHGTGTKLGDPIEAQALLATYGQDRPEGRPLWLGSVKSNIGHTQAAAGVAGIMKMVLAMRHGVLPRTLHVDAPSSHVDWSAGAVELLTEPVPWQADGRPRRAGVSSFGISGTNAHVILEEPEQLPAVEPEEATGGVVPWLLSAKSAEALREQAVRLGEWAVGRPGVDVVAVGRALVTTRSLFEHRAVVVADDVAGFVAGLGDFEASAAVVRGGAAPVGLGPVFVFPGQGAQWVGMGVELWDSEPVFAEWMERCGAALEPFVDWSLREALGDAGLLGRVDVVQPVSWAVMVSLAGLWRSVGVVPSVVVGHSQGEIAAVTVAGGLSLEDAARVVALRSRAIVGLAGSGGMVSVPAPLDQVEEWIAPWADVLSVAAVNGPAQVVVSGAVVACEEFVVRHAGDGVRRIAVDYASHSAQVEAVEQQLASDLAGLEPVSGRVPFHSTVDAGLVDTAGLDGGYWYRNLRERVRFAEVVESLVRAGHRAFVEVSAHPVLAMAVEQAGEGLTVSGTLRRDDGGRGRWLRSLAGVHVAGVPVDWTTQLGAESTSPVSLPTYAFQRERYWPSAAGAKSGDVRALGQGESGHPLLGAVVALAGGDEAVLTGRLSLSAYPWLADHAVLGSVLLPGAAMVDLAVYAGDRTGSPVLEDLTLLAPLVLPEQGGVQVQLRVAEPDDHGRRGVGVFSRADDEDEWVQHAGGVLGGRATAAPVWAGVWPPEGAWPVPVDGVYERMAEDGYGYGPVFQGVRAVWRTDTEVFADVALPEQIGVDGFGIHPALLDAALHPIGLTASNQAGEGGVRLPFAWSGVQLHATGAAVLRVRLSQREDGGFAVAAFDPAGQPVLSADSLMLRPITTDPASSAAGETARSLFGVDWEPLAEPTATEVVDWTWHGQAEGELPAVVVAQVPAGAGDGPEPVHTVTATVLDWLQTWLADPATDGSQLLLLTRGASDGSDLAAAAVTGLVRSAQSEHPGRLILLDAGLDTDLEADTSLDGVLAAVVASGEPELVVRAGVLYVRRLVRAAGRLVVPGPERLGWRLDVPERGSLDDLAVLDNPAGEAPLAPGEIRVGVRAAGLNFRDVMVGLGLYPDAGAVMGGEAAGVVVEVAEEGVSGLAVGDRVFGVFAGALGPLAVTDHRLVAKVPEGWSFTRAASVPIVFLTAFYALRDLAEVRRGQRILIHAAAGGVGMAAVQLARVWGMDVYGTASAAKWPVLREQGLDEAHLASSRDLDFRDEFLAATERQGVDVVLNSLAGEFVDASLDLLAKGGRFVEMGKTDVRDGSEIAAAHGGAVYRAFDLMEAGPERIGQMLAEIVDLFGSGKLKPLPVTVFETAAAVDGLRHLQTGRNVGKVVLRLPTSPGPRGTVVITGGTGGLGAMLARHLVTDHGVEHLLLLSRRGAEAPGADELAAELDELGARVSIQACDVTDRAALAEVLDAVPAEFPVAGVVHSAGVLDDATIESLTPERLTSVLRAKVDAAWHLHELTRDKDLGLFVVYSSAAATLGSAGQGSYAAANAALDALAQFRRSAGLTGQSLAWGLWEQSSGMTGALDDTDLARLARTGVRALSDEQGLALFDAATRLERPLVVAARLDVAGMRAAGSAGPLLRGLAGGSARRAAATAPAGGGELAARLAALPVEERQALVLELVRAQAATVLGHATADAVDTDAAFRDLGFDSLTAVELRNRLTAVTGLRLPATMVFDYPSPAELARQLRIRLTPEEKSLAESLLADVDRIERAIPALAESDGDGSERLVGRLRELVRRFEVRPAGNGAASMVDAAAASDDELFDVLDKIAISDGRQSS</sequence>
<dbReference type="FunFam" id="3.90.180.10:FF:000032">
    <property type="entry name" value="Probable polyketide synthase pks1"/>
    <property type="match status" value="1"/>
</dbReference>
<comment type="caution">
    <text evidence="12">The sequence shown here is derived from an EMBL/GenBank/DDBJ whole genome shotgun (WGS) entry which is preliminary data.</text>
</comment>
<dbReference type="OrthoDB" id="9778690at2"/>
<evidence type="ECO:0000256" key="8">
    <source>
        <dbReference type="PROSITE-ProRule" id="PRU01363"/>
    </source>
</evidence>
<dbReference type="PROSITE" id="PS50075">
    <property type="entry name" value="CARRIER"/>
    <property type="match status" value="1"/>
</dbReference>
<name>A0A4D4LQE4_STRVO</name>
<dbReference type="PROSITE" id="PS01162">
    <property type="entry name" value="QOR_ZETA_CRYSTAL"/>
    <property type="match status" value="1"/>
</dbReference>
<dbReference type="InterPro" id="IPR020841">
    <property type="entry name" value="PKS_Beta-ketoAc_synthase_dom"/>
</dbReference>
<feature type="active site" description="Proton acceptor; for dehydratase activity" evidence="8">
    <location>
        <position position="632"/>
    </location>
</feature>
<dbReference type="PANTHER" id="PTHR43775:SF51">
    <property type="entry name" value="INACTIVE PHENOLPHTHIOCEROL SYNTHESIS POLYKETIDE SYNTHASE TYPE I PKS1-RELATED"/>
    <property type="match status" value="1"/>
</dbReference>
<dbReference type="CDD" id="cd05195">
    <property type="entry name" value="enoyl_red"/>
    <property type="match status" value="1"/>
</dbReference>
<dbReference type="SMART" id="SM00827">
    <property type="entry name" value="PKS_AT"/>
    <property type="match status" value="1"/>
</dbReference>
<dbReference type="SUPFAM" id="SSF52151">
    <property type="entry name" value="FabD/lysophospholipase-like"/>
    <property type="match status" value="1"/>
</dbReference>
<dbReference type="SUPFAM" id="SSF50129">
    <property type="entry name" value="GroES-like"/>
    <property type="match status" value="1"/>
</dbReference>
<dbReference type="CDD" id="cd08956">
    <property type="entry name" value="KR_3_FAS_SDR_x"/>
    <property type="match status" value="1"/>
</dbReference>
<dbReference type="InterPro" id="IPR016035">
    <property type="entry name" value="Acyl_Trfase/lysoPLipase"/>
</dbReference>
<dbReference type="InterPro" id="IPR049552">
    <property type="entry name" value="PKS_DH_N"/>
</dbReference>
<evidence type="ECO:0000259" key="10">
    <source>
        <dbReference type="PROSITE" id="PS52004"/>
    </source>
</evidence>
<dbReference type="PROSITE" id="PS52019">
    <property type="entry name" value="PKS_MFAS_DH"/>
    <property type="match status" value="1"/>
</dbReference>
<dbReference type="Gene3D" id="3.90.180.10">
    <property type="entry name" value="Medium-chain alcohol dehydrogenases, catalytic domain"/>
    <property type="match status" value="1"/>
</dbReference>
<organism evidence="12 13">
    <name type="scientific">Streptomyces violaceusniger</name>
    <dbReference type="NCBI Taxonomy" id="68280"/>
    <lineage>
        <taxon>Bacteria</taxon>
        <taxon>Bacillati</taxon>
        <taxon>Actinomycetota</taxon>
        <taxon>Actinomycetes</taxon>
        <taxon>Kitasatosporales</taxon>
        <taxon>Streptomycetaceae</taxon>
        <taxon>Streptomyces</taxon>
        <taxon>Streptomyces violaceusniger group</taxon>
    </lineage>
</organism>
<dbReference type="FunFam" id="3.40.50.720:FF:000209">
    <property type="entry name" value="Polyketide synthase Pks12"/>
    <property type="match status" value="1"/>
</dbReference>
<keyword evidence="5" id="KW-0045">Antibiotic biosynthesis</keyword>
<dbReference type="GO" id="GO:0006633">
    <property type="term" value="P:fatty acid biosynthetic process"/>
    <property type="evidence" value="ECO:0007669"/>
    <property type="project" value="TreeGrafter"/>
</dbReference>
<dbReference type="InterPro" id="IPR013154">
    <property type="entry name" value="ADH-like_N"/>
</dbReference>
<dbReference type="SMART" id="SM00826">
    <property type="entry name" value="PKS_DH"/>
    <property type="match status" value="1"/>
</dbReference>
<dbReference type="InterPro" id="IPR036736">
    <property type="entry name" value="ACP-like_sf"/>
</dbReference>
<dbReference type="InterPro" id="IPR006162">
    <property type="entry name" value="Ppantetheine_attach_site"/>
</dbReference>
<dbReference type="Proteomes" id="UP000301309">
    <property type="component" value="Unassembled WGS sequence"/>
</dbReference>
<dbReference type="Pfam" id="PF00698">
    <property type="entry name" value="Acyl_transf_1"/>
    <property type="match status" value="1"/>
</dbReference>
<evidence type="ECO:0000256" key="1">
    <source>
        <dbReference type="ARBA" id="ARBA00004792"/>
    </source>
</evidence>
<keyword evidence="2" id="KW-0596">Phosphopantetheine</keyword>
<feature type="region of interest" description="N-terminal hotdog fold" evidence="8">
    <location>
        <begin position="600"/>
        <end position="722"/>
    </location>
</feature>
<dbReference type="FunFam" id="1.10.1200.10:FF:000007">
    <property type="entry name" value="Probable polyketide synthase pks17"/>
    <property type="match status" value="1"/>
</dbReference>
<dbReference type="GO" id="GO:0016491">
    <property type="term" value="F:oxidoreductase activity"/>
    <property type="evidence" value="ECO:0007669"/>
    <property type="project" value="InterPro"/>
</dbReference>
<evidence type="ECO:0000259" key="11">
    <source>
        <dbReference type="PROSITE" id="PS52019"/>
    </source>
</evidence>
<evidence type="ECO:0000256" key="4">
    <source>
        <dbReference type="ARBA" id="ARBA00022679"/>
    </source>
</evidence>
<dbReference type="InterPro" id="IPR049900">
    <property type="entry name" value="PKS_mFAS_DH"/>
</dbReference>
<evidence type="ECO:0000256" key="2">
    <source>
        <dbReference type="ARBA" id="ARBA00022450"/>
    </source>
</evidence>
<dbReference type="InterPro" id="IPR050091">
    <property type="entry name" value="PKS_NRPS_Biosynth_Enz"/>
</dbReference>
<dbReference type="Gene3D" id="3.40.50.720">
    <property type="entry name" value="NAD(P)-binding Rossmann-like Domain"/>
    <property type="match status" value="1"/>
</dbReference>
<keyword evidence="4" id="KW-0808">Transferase</keyword>
<dbReference type="InterPro" id="IPR011032">
    <property type="entry name" value="GroES-like_sf"/>
</dbReference>
<accession>A0A4D4LQE4</accession>
<feature type="domain" description="Carrier" evidence="9">
    <location>
        <begin position="1653"/>
        <end position="1728"/>
    </location>
</feature>
<dbReference type="CDD" id="cd00833">
    <property type="entry name" value="PKS"/>
    <property type="match status" value="1"/>
</dbReference>
<dbReference type="SMART" id="SM00822">
    <property type="entry name" value="PKS_KR"/>
    <property type="match status" value="1"/>
</dbReference>
<dbReference type="InterPro" id="IPR001227">
    <property type="entry name" value="Ac_transferase_dom_sf"/>
</dbReference>
<dbReference type="GO" id="GO:0017000">
    <property type="term" value="P:antibiotic biosynthetic process"/>
    <property type="evidence" value="ECO:0007669"/>
    <property type="project" value="UniProtKB-KW"/>
</dbReference>
<dbReference type="EMBL" id="BJHW01000002">
    <property type="protein sequence ID" value="GDY60079.1"/>
    <property type="molecule type" value="Genomic_DNA"/>
</dbReference>
<dbReference type="Pfam" id="PF00550">
    <property type="entry name" value="PP-binding"/>
    <property type="match status" value="1"/>
</dbReference>
<dbReference type="Pfam" id="PF02801">
    <property type="entry name" value="Ketoacyl-synt_C"/>
    <property type="match status" value="1"/>
</dbReference>
<keyword evidence="13" id="KW-1185">Reference proteome</keyword>
<dbReference type="InterPro" id="IPR036291">
    <property type="entry name" value="NAD(P)-bd_dom_sf"/>
</dbReference>
<dbReference type="SUPFAM" id="SSF51735">
    <property type="entry name" value="NAD(P)-binding Rossmann-fold domains"/>
    <property type="match status" value="3"/>
</dbReference>
<dbReference type="Gene3D" id="3.10.129.110">
    <property type="entry name" value="Polyketide synthase dehydratase"/>
    <property type="match status" value="1"/>
</dbReference>
<dbReference type="GO" id="GO:0008270">
    <property type="term" value="F:zinc ion binding"/>
    <property type="evidence" value="ECO:0007669"/>
    <property type="project" value="InterPro"/>
</dbReference>
<dbReference type="Gene3D" id="3.30.70.3290">
    <property type="match status" value="1"/>
</dbReference>
<dbReference type="InterPro" id="IPR009081">
    <property type="entry name" value="PP-bd_ACP"/>
</dbReference>
<dbReference type="InterPro" id="IPR016036">
    <property type="entry name" value="Malonyl_transacylase_ACP-bd"/>
</dbReference>
<dbReference type="PANTHER" id="PTHR43775">
    <property type="entry name" value="FATTY ACID SYNTHASE"/>
    <property type="match status" value="1"/>
</dbReference>
<evidence type="ECO:0000256" key="6">
    <source>
        <dbReference type="ARBA" id="ARBA00023268"/>
    </source>
</evidence>
<feature type="domain" description="PKS/mFAS DH" evidence="11">
    <location>
        <begin position="600"/>
        <end position="872"/>
    </location>
</feature>
<evidence type="ECO:0000256" key="7">
    <source>
        <dbReference type="ARBA" id="ARBA00023315"/>
    </source>
</evidence>
<dbReference type="PROSITE" id="PS52004">
    <property type="entry name" value="KS3_2"/>
    <property type="match status" value="1"/>
</dbReference>
<dbReference type="InterPro" id="IPR020843">
    <property type="entry name" value="ER"/>
</dbReference>
<dbReference type="PROSITE" id="PS00012">
    <property type="entry name" value="PHOSPHOPANTETHEINE"/>
    <property type="match status" value="1"/>
</dbReference>